<reference evidence="3 4" key="1">
    <citation type="journal article" date="2019" name="Environ. Microbiol.">
        <title>Species interactions and distinct microbial communities in high Arctic permafrost affected cryosols are associated with the CH4 and CO2 gas fluxes.</title>
        <authorList>
            <person name="Altshuler I."/>
            <person name="Hamel J."/>
            <person name="Turney S."/>
            <person name="Magnuson E."/>
            <person name="Levesque R."/>
            <person name="Greer C."/>
            <person name="Whyte L.G."/>
        </authorList>
    </citation>
    <scope>NUCLEOTIDE SEQUENCE [LARGE SCALE GENOMIC DNA]</scope>
    <source>
        <strain evidence="3 4">E4</strain>
    </source>
</reference>
<comment type="caution">
    <text evidence="3">The sequence shown here is derived from an EMBL/GenBank/DDBJ whole genome shotgun (WGS) entry which is preliminary data.</text>
</comment>
<dbReference type="SUPFAM" id="SSF55811">
    <property type="entry name" value="Nudix"/>
    <property type="match status" value="1"/>
</dbReference>
<feature type="domain" description="Nudix hydrolase" evidence="2">
    <location>
        <begin position="47"/>
        <end position="98"/>
    </location>
</feature>
<keyword evidence="4" id="KW-1185">Reference proteome</keyword>
<dbReference type="Gene3D" id="3.90.79.10">
    <property type="entry name" value="Nucleoside Triphosphate Pyrophosphohydrolase"/>
    <property type="match status" value="1"/>
</dbReference>
<comment type="cofactor">
    <cofactor evidence="1">
        <name>Mg(2+)</name>
        <dbReference type="ChEBI" id="CHEBI:18420"/>
    </cofactor>
</comment>
<dbReference type="RefSeq" id="WP_140470724.1">
    <property type="nucleotide sequence ID" value="NZ_RCZD01000002.1"/>
</dbReference>
<evidence type="ECO:0000313" key="4">
    <source>
        <dbReference type="Proteomes" id="UP000317663"/>
    </source>
</evidence>
<protein>
    <submittedName>
        <fullName evidence="3">NUDIX domain-containing protein</fullName>
    </submittedName>
</protein>
<proteinExistence type="predicted"/>
<dbReference type="Pfam" id="PF00293">
    <property type="entry name" value="NUDIX"/>
    <property type="match status" value="1"/>
</dbReference>
<accession>A0A502GSI0</accession>
<dbReference type="AlphaFoldDB" id="A0A502GSI0"/>
<dbReference type="CDD" id="cd02883">
    <property type="entry name" value="NUDIX_Hydrolase"/>
    <property type="match status" value="1"/>
</dbReference>
<evidence type="ECO:0000256" key="1">
    <source>
        <dbReference type="ARBA" id="ARBA00001946"/>
    </source>
</evidence>
<sequence length="194" mass="20463">MPQVYVFVYSSANQTCLIAEKKQRGFYFSRAAIAPAGQILNYSGQDVLPGGALQINPLPAGENPQTGAIREFNEETGVALGGIVSVAHEVRSFNAQGNNITGVAGLPGLAFHCLYFNVSAAVLAQMVVTITNNLALALPGKMAVVADDELARVFTAPYPQSRNVLTAFVNNRAAPGYAGSTNKGWFGSIMDARP</sequence>
<dbReference type="OrthoDB" id="3404294at2"/>
<organism evidence="3 4">
    <name type="scientific">Ewingella americana</name>
    <dbReference type="NCBI Taxonomy" id="41202"/>
    <lineage>
        <taxon>Bacteria</taxon>
        <taxon>Pseudomonadati</taxon>
        <taxon>Pseudomonadota</taxon>
        <taxon>Gammaproteobacteria</taxon>
        <taxon>Enterobacterales</taxon>
        <taxon>Yersiniaceae</taxon>
        <taxon>Ewingella</taxon>
    </lineage>
</organism>
<gene>
    <name evidence="3" type="ORF">EAH77_05175</name>
</gene>
<evidence type="ECO:0000259" key="2">
    <source>
        <dbReference type="Pfam" id="PF00293"/>
    </source>
</evidence>
<dbReference type="GO" id="GO:0003824">
    <property type="term" value="F:catalytic activity"/>
    <property type="evidence" value="ECO:0007669"/>
    <property type="project" value="UniProtKB-ARBA"/>
</dbReference>
<dbReference type="EMBL" id="RCZD01000002">
    <property type="protein sequence ID" value="TPG64210.1"/>
    <property type="molecule type" value="Genomic_DNA"/>
</dbReference>
<evidence type="ECO:0000313" key="3">
    <source>
        <dbReference type="EMBL" id="TPG64210.1"/>
    </source>
</evidence>
<dbReference type="Proteomes" id="UP000317663">
    <property type="component" value="Unassembled WGS sequence"/>
</dbReference>
<dbReference type="InterPro" id="IPR000086">
    <property type="entry name" value="NUDIX_hydrolase_dom"/>
</dbReference>
<dbReference type="InterPro" id="IPR015797">
    <property type="entry name" value="NUDIX_hydrolase-like_dom_sf"/>
</dbReference>
<name>A0A502GSI0_9GAMM</name>